<dbReference type="Proteomes" id="UP001292094">
    <property type="component" value="Unassembled WGS sequence"/>
</dbReference>
<comment type="caution">
    <text evidence="1">The sequence shown here is derived from an EMBL/GenBank/DDBJ whole genome shotgun (WGS) entry which is preliminary data.</text>
</comment>
<gene>
    <name evidence="1" type="ORF">Pmani_009131</name>
</gene>
<keyword evidence="2" id="KW-1185">Reference proteome</keyword>
<accession>A0AAE1Q713</accession>
<sequence length="177" mass="19447">MEVESGNCAVMFRDLLQGNRDDPRTNKAVSCVWKLIYVNTTDLLLDVCASSSKDPPHSARAVCTPEFILVLSSLSTPHPLTTTPLHPTPLNNHSTPHTLITHSTVHTLITHSTVHLLTPTPPSPTPTIPCLWSSTLSHAALAHPAPLLFSQPHSRSNLSTFTPPHHFDSHLRLVYRN</sequence>
<evidence type="ECO:0000313" key="1">
    <source>
        <dbReference type="EMBL" id="KAK4319972.1"/>
    </source>
</evidence>
<protein>
    <submittedName>
        <fullName evidence="1">Uncharacterized protein</fullName>
    </submittedName>
</protein>
<dbReference type="EMBL" id="JAWZYT010000705">
    <property type="protein sequence ID" value="KAK4319972.1"/>
    <property type="molecule type" value="Genomic_DNA"/>
</dbReference>
<name>A0AAE1Q713_9EUCA</name>
<organism evidence="1 2">
    <name type="scientific">Petrolisthes manimaculis</name>
    <dbReference type="NCBI Taxonomy" id="1843537"/>
    <lineage>
        <taxon>Eukaryota</taxon>
        <taxon>Metazoa</taxon>
        <taxon>Ecdysozoa</taxon>
        <taxon>Arthropoda</taxon>
        <taxon>Crustacea</taxon>
        <taxon>Multicrustacea</taxon>
        <taxon>Malacostraca</taxon>
        <taxon>Eumalacostraca</taxon>
        <taxon>Eucarida</taxon>
        <taxon>Decapoda</taxon>
        <taxon>Pleocyemata</taxon>
        <taxon>Anomura</taxon>
        <taxon>Galatheoidea</taxon>
        <taxon>Porcellanidae</taxon>
        <taxon>Petrolisthes</taxon>
    </lineage>
</organism>
<proteinExistence type="predicted"/>
<reference evidence="1" key="1">
    <citation type="submission" date="2023-11" db="EMBL/GenBank/DDBJ databases">
        <title>Genome assemblies of two species of porcelain crab, Petrolisthes cinctipes and Petrolisthes manimaculis (Anomura: Porcellanidae).</title>
        <authorList>
            <person name="Angst P."/>
        </authorList>
    </citation>
    <scope>NUCLEOTIDE SEQUENCE</scope>
    <source>
        <strain evidence="1">PB745_02</strain>
        <tissue evidence="1">Gill</tissue>
    </source>
</reference>
<dbReference type="AlphaFoldDB" id="A0AAE1Q713"/>
<evidence type="ECO:0000313" key="2">
    <source>
        <dbReference type="Proteomes" id="UP001292094"/>
    </source>
</evidence>